<accession>A0A381UDL3</accession>
<sequence>MLRESARVMQKTTRQRVNLALTRHLMRTKSL</sequence>
<proteinExistence type="predicted"/>
<organism evidence="1">
    <name type="scientific">marine metagenome</name>
    <dbReference type="NCBI Taxonomy" id="408172"/>
    <lineage>
        <taxon>unclassified sequences</taxon>
        <taxon>metagenomes</taxon>
        <taxon>ecological metagenomes</taxon>
    </lineage>
</organism>
<gene>
    <name evidence="1" type="ORF">METZ01_LOCUS78908</name>
</gene>
<reference evidence="1" key="1">
    <citation type="submission" date="2018-05" db="EMBL/GenBank/DDBJ databases">
        <authorList>
            <person name="Lanie J.A."/>
            <person name="Ng W.-L."/>
            <person name="Kazmierczak K.M."/>
            <person name="Andrzejewski T.M."/>
            <person name="Davidsen T.M."/>
            <person name="Wayne K.J."/>
            <person name="Tettelin H."/>
            <person name="Glass J.I."/>
            <person name="Rusch D."/>
            <person name="Podicherti R."/>
            <person name="Tsui H.-C.T."/>
            <person name="Winkler M.E."/>
        </authorList>
    </citation>
    <scope>NUCLEOTIDE SEQUENCE</scope>
</reference>
<protein>
    <submittedName>
        <fullName evidence="1">Uncharacterized protein</fullName>
    </submittedName>
</protein>
<dbReference type="AlphaFoldDB" id="A0A381UDL3"/>
<evidence type="ECO:0000313" key="1">
    <source>
        <dbReference type="EMBL" id="SVA26054.1"/>
    </source>
</evidence>
<name>A0A381UDL3_9ZZZZ</name>
<dbReference type="EMBL" id="UINC01006193">
    <property type="protein sequence ID" value="SVA26054.1"/>
    <property type="molecule type" value="Genomic_DNA"/>
</dbReference>